<feature type="domain" description="Histidine kinase" evidence="10">
    <location>
        <begin position="156"/>
        <end position="360"/>
    </location>
</feature>
<evidence type="ECO:0000256" key="5">
    <source>
        <dbReference type="ARBA" id="ARBA00022777"/>
    </source>
</evidence>
<dbReference type="InterPro" id="IPR003661">
    <property type="entry name" value="HisK_dim/P_dom"/>
</dbReference>
<dbReference type="RefSeq" id="WP_008307591.1">
    <property type="nucleotide sequence ID" value="NZ_AOLW01000007.1"/>
</dbReference>
<reference evidence="11 12" key="1">
    <citation type="journal article" date="2014" name="PLoS Genet.">
        <title>Phylogenetically driven sequencing of extremely halophilic archaea reveals strategies for static and dynamic osmo-response.</title>
        <authorList>
            <person name="Becker E.A."/>
            <person name="Seitzer P.M."/>
            <person name="Tritt A."/>
            <person name="Larsen D."/>
            <person name="Krusor M."/>
            <person name="Yao A.I."/>
            <person name="Wu D."/>
            <person name="Madern D."/>
            <person name="Eisen J.A."/>
            <person name="Darling A.E."/>
            <person name="Facciotti M.T."/>
        </authorList>
    </citation>
    <scope>NUCLEOTIDE SEQUENCE [LARGE SCALE GENOMIC DNA]</scope>
    <source>
        <strain evidence="11 12">JCM 13557</strain>
    </source>
</reference>
<dbReference type="SUPFAM" id="SSF55874">
    <property type="entry name" value="ATPase domain of HSP90 chaperone/DNA topoisomerase II/histidine kinase"/>
    <property type="match status" value="1"/>
</dbReference>
<evidence type="ECO:0000313" key="11">
    <source>
        <dbReference type="EMBL" id="EMA25322.1"/>
    </source>
</evidence>
<dbReference type="SMART" id="SM00387">
    <property type="entry name" value="HATPase_c"/>
    <property type="match status" value="1"/>
</dbReference>
<dbReference type="PROSITE" id="PS50109">
    <property type="entry name" value="HIS_KIN"/>
    <property type="match status" value="1"/>
</dbReference>
<evidence type="ECO:0000259" key="10">
    <source>
        <dbReference type="PROSITE" id="PS50109"/>
    </source>
</evidence>
<proteinExistence type="predicted"/>
<dbReference type="SMART" id="SM00388">
    <property type="entry name" value="HisKA"/>
    <property type="match status" value="1"/>
</dbReference>
<protein>
    <recommendedName>
        <fullName evidence="2">histidine kinase</fullName>
        <ecNumber evidence="2">2.7.13.3</ecNumber>
    </recommendedName>
</protein>
<dbReference type="Pfam" id="PF02518">
    <property type="entry name" value="HATPase_c"/>
    <property type="match status" value="1"/>
</dbReference>
<evidence type="ECO:0000256" key="4">
    <source>
        <dbReference type="ARBA" id="ARBA00022679"/>
    </source>
</evidence>
<feature type="coiled-coil region" evidence="7">
    <location>
        <begin position="126"/>
        <end position="156"/>
    </location>
</feature>
<dbReference type="PRINTS" id="PR00344">
    <property type="entry name" value="BCTRLSENSOR"/>
</dbReference>
<organism evidence="11 12">
    <name type="scientific">Haloarcula amylolytica JCM 13557</name>
    <dbReference type="NCBI Taxonomy" id="1227452"/>
    <lineage>
        <taxon>Archaea</taxon>
        <taxon>Methanobacteriati</taxon>
        <taxon>Methanobacteriota</taxon>
        <taxon>Stenosarchaea group</taxon>
        <taxon>Halobacteria</taxon>
        <taxon>Halobacteriales</taxon>
        <taxon>Haloarculaceae</taxon>
        <taxon>Haloarcula</taxon>
    </lineage>
</organism>
<dbReference type="CDD" id="cd00082">
    <property type="entry name" value="HisKA"/>
    <property type="match status" value="1"/>
</dbReference>
<feature type="transmembrane region" description="Helical" evidence="9">
    <location>
        <begin position="31"/>
        <end position="56"/>
    </location>
</feature>
<evidence type="ECO:0000256" key="8">
    <source>
        <dbReference type="SAM" id="MobiDB-lite"/>
    </source>
</evidence>
<dbReference type="InterPro" id="IPR031623">
    <property type="entry name" value="HisKA_4TM"/>
</dbReference>
<evidence type="ECO:0000256" key="9">
    <source>
        <dbReference type="SAM" id="Phobius"/>
    </source>
</evidence>
<dbReference type="SUPFAM" id="SSF47384">
    <property type="entry name" value="Homodimeric domain of signal transducing histidine kinase"/>
    <property type="match status" value="1"/>
</dbReference>
<keyword evidence="9" id="KW-0472">Membrane</keyword>
<dbReference type="Pfam" id="PF16926">
    <property type="entry name" value="HisKA_4TM"/>
    <property type="match status" value="1"/>
</dbReference>
<keyword evidence="6" id="KW-0902">Two-component regulatory system</keyword>
<comment type="caution">
    <text evidence="11">The sequence shown here is derived from an EMBL/GenBank/DDBJ whole genome shotgun (WGS) entry which is preliminary data.</text>
</comment>
<dbReference type="CDD" id="cd00075">
    <property type="entry name" value="HATPase"/>
    <property type="match status" value="1"/>
</dbReference>
<dbReference type="Proteomes" id="UP000011623">
    <property type="component" value="Unassembled WGS sequence"/>
</dbReference>
<dbReference type="Gene3D" id="3.30.565.10">
    <property type="entry name" value="Histidine kinase-like ATPase, C-terminal domain"/>
    <property type="match status" value="1"/>
</dbReference>
<dbReference type="AlphaFoldDB" id="M0KVJ2"/>
<dbReference type="InterPro" id="IPR003594">
    <property type="entry name" value="HATPase_dom"/>
</dbReference>
<dbReference type="GO" id="GO:0000155">
    <property type="term" value="F:phosphorelay sensor kinase activity"/>
    <property type="evidence" value="ECO:0007669"/>
    <property type="project" value="InterPro"/>
</dbReference>
<comment type="catalytic activity">
    <reaction evidence="1">
        <text>ATP + protein L-histidine = ADP + protein N-phospho-L-histidine.</text>
        <dbReference type="EC" id="2.7.13.3"/>
    </reaction>
</comment>
<accession>M0KVJ2</accession>
<dbReference type="EMBL" id="AOLW01000007">
    <property type="protein sequence ID" value="EMA25322.1"/>
    <property type="molecule type" value="Genomic_DNA"/>
</dbReference>
<keyword evidence="9" id="KW-1133">Transmembrane helix</keyword>
<feature type="transmembrane region" description="Helical" evidence="9">
    <location>
        <begin position="68"/>
        <end position="85"/>
    </location>
</feature>
<evidence type="ECO:0000256" key="6">
    <source>
        <dbReference type="ARBA" id="ARBA00023012"/>
    </source>
</evidence>
<dbReference type="InterPro" id="IPR005467">
    <property type="entry name" value="His_kinase_dom"/>
</dbReference>
<dbReference type="PANTHER" id="PTHR43711">
    <property type="entry name" value="TWO-COMPONENT HISTIDINE KINASE"/>
    <property type="match status" value="1"/>
</dbReference>
<dbReference type="Pfam" id="PF00512">
    <property type="entry name" value="HisKA"/>
    <property type="match status" value="1"/>
</dbReference>
<keyword evidence="12" id="KW-1185">Reference proteome</keyword>
<evidence type="ECO:0000256" key="1">
    <source>
        <dbReference type="ARBA" id="ARBA00000085"/>
    </source>
</evidence>
<dbReference type="InterPro" id="IPR036097">
    <property type="entry name" value="HisK_dim/P_sf"/>
</dbReference>
<dbReference type="PATRIC" id="fig|1227452.3.peg.536"/>
<keyword evidence="4" id="KW-0808">Transferase</keyword>
<evidence type="ECO:0000313" key="12">
    <source>
        <dbReference type="Proteomes" id="UP000011623"/>
    </source>
</evidence>
<dbReference type="InterPro" id="IPR004358">
    <property type="entry name" value="Sig_transdc_His_kin-like_C"/>
</dbReference>
<evidence type="ECO:0000256" key="7">
    <source>
        <dbReference type="SAM" id="Coils"/>
    </source>
</evidence>
<evidence type="ECO:0000256" key="3">
    <source>
        <dbReference type="ARBA" id="ARBA00022553"/>
    </source>
</evidence>
<feature type="region of interest" description="Disordered" evidence="8">
    <location>
        <begin position="263"/>
        <end position="282"/>
    </location>
</feature>
<keyword evidence="9" id="KW-0812">Transmembrane</keyword>
<keyword evidence="5 11" id="KW-0418">Kinase</keyword>
<dbReference type="PANTHER" id="PTHR43711:SF1">
    <property type="entry name" value="HISTIDINE KINASE 1"/>
    <property type="match status" value="1"/>
</dbReference>
<sequence>MLPFVVIVAGGILILLAVVQAVLAFRATGSILLALLDLLFIGGPGGMLIYTGYWLPQSEITKHHYPRIIAWVLGGIAVMFGFILLRDLHPGVTVEWANGTQAIALMLGSIGGLIIGIEETKATIRTNQLEAYTQRLETQEQELKRQNEQLERFAGVLSHDLRNPLSVARGRLKLAQADHDSEHLDAIGTAHERIDTLIEDLLTLAQQGEQISDVEPVDIGPLSSDCWATVGTGNAALETEAMRPIMADQERLRQLVENLFRNSVEHGSTGSRTGADDIDGGEPDLTITVGELDDGTGFYVEDDGPGIPEIDRETVFESGYTTGDGGTGFGLAIVKEIAGAHGWRIRATSSESGGARFEITGVEFAP</sequence>
<name>M0KVJ2_9EURY</name>
<gene>
    <name evidence="11" type="ORF">C442_02651</name>
</gene>
<dbReference type="EC" id="2.7.13.3" evidence="2"/>
<keyword evidence="7" id="KW-0175">Coiled coil</keyword>
<evidence type="ECO:0000256" key="2">
    <source>
        <dbReference type="ARBA" id="ARBA00012438"/>
    </source>
</evidence>
<dbReference type="Gene3D" id="1.10.287.130">
    <property type="match status" value="1"/>
</dbReference>
<keyword evidence="3" id="KW-0597">Phosphoprotein</keyword>
<dbReference type="InterPro" id="IPR050736">
    <property type="entry name" value="Sensor_HK_Regulatory"/>
</dbReference>
<dbReference type="InterPro" id="IPR036890">
    <property type="entry name" value="HATPase_C_sf"/>
</dbReference>
<feature type="transmembrane region" description="Helical" evidence="9">
    <location>
        <begin position="97"/>
        <end position="117"/>
    </location>
</feature>